<dbReference type="GO" id="GO:0003700">
    <property type="term" value="F:DNA-binding transcription factor activity"/>
    <property type="evidence" value="ECO:0007669"/>
    <property type="project" value="InterPro"/>
</dbReference>
<dbReference type="AlphaFoldDB" id="A0A5B0WFT5"/>
<keyword evidence="1" id="KW-0805">Transcription regulation</keyword>
<proteinExistence type="predicted"/>
<comment type="caution">
    <text evidence="5">The sequence shown here is derived from an EMBL/GenBank/DDBJ whole genome shotgun (WGS) entry which is preliminary data.</text>
</comment>
<dbReference type="EMBL" id="VNIP01000003">
    <property type="protein sequence ID" value="KAA1184719.1"/>
    <property type="molecule type" value="Genomic_DNA"/>
</dbReference>
<dbReference type="Gene3D" id="1.10.10.60">
    <property type="entry name" value="Homeodomain-like"/>
    <property type="match status" value="1"/>
</dbReference>
<gene>
    <name evidence="5" type="ORF">FP026_04935</name>
</gene>
<dbReference type="OrthoDB" id="9806208at2"/>
<dbReference type="Pfam" id="PF12833">
    <property type="entry name" value="HTH_18"/>
    <property type="match status" value="1"/>
</dbReference>
<dbReference type="GO" id="GO:0043565">
    <property type="term" value="F:sequence-specific DNA binding"/>
    <property type="evidence" value="ECO:0007669"/>
    <property type="project" value="InterPro"/>
</dbReference>
<protein>
    <submittedName>
        <fullName evidence="5">Helix-turn-helix transcriptional regulator</fullName>
    </submittedName>
</protein>
<evidence type="ECO:0000259" key="4">
    <source>
        <dbReference type="PROSITE" id="PS01124"/>
    </source>
</evidence>
<dbReference type="PROSITE" id="PS01124">
    <property type="entry name" value="HTH_ARAC_FAMILY_2"/>
    <property type="match status" value="1"/>
</dbReference>
<dbReference type="InterPro" id="IPR009057">
    <property type="entry name" value="Homeodomain-like_sf"/>
</dbReference>
<sequence>MHEQSAVPEAKVVTVTPLQIEAGSFQLPRANRHRVLIHASAATRSYCGQAGRYFVRRAGDIDLVPAGEEGGFEAETRFNTLELGLSSALIENVATELGSGRLGRLETRHLLRDERIEHLARALENDFRMGSPSGSLFADSIGVALAVRLLELKEKGPERSSRLSDLQLKRVLDFIEAQIQTPLSLDTLSKVAGVSNSHLRTWFKAATGLTVHRYVLRRRIEKARLLLLSGDSSISEVAHLTGFAHQSHLAHWMRRELGETPRSLKRSRS</sequence>
<dbReference type="SUPFAM" id="SSF46689">
    <property type="entry name" value="Homeodomain-like"/>
    <property type="match status" value="2"/>
</dbReference>
<dbReference type="RefSeq" id="WP_149633500.1">
    <property type="nucleotide sequence ID" value="NZ_VNIP01000003.1"/>
</dbReference>
<keyword evidence="3" id="KW-0804">Transcription</keyword>
<accession>A0A5B0WFT5</accession>
<evidence type="ECO:0000256" key="3">
    <source>
        <dbReference type="ARBA" id="ARBA00023163"/>
    </source>
</evidence>
<evidence type="ECO:0000313" key="5">
    <source>
        <dbReference type="EMBL" id="KAA1184719.1"/>
    </source>
</evidence>
<dbReference type="InterPro" id="IPR018060">
    <property type="entry name" value="HTH_AraC"/>
</dbReference>
<reference evidence="5 6" key="1">
    <citation type="submission" date="2019-07" db="EMBL/GenBank/DDBJ databases">
        <title>The Draft Genome Sequence of Rhizobium tropici SARCC-755 Associated with Superior Nodulation on Pigeonpea (Cajanus cajan (L.) Millsp.).</title>
        <authorList>
            <person name="Bopape F.L."/>
            <person name="Hassen A.I."/>
            <person name="Swanevelder Z.H."/>
            <person name="Gwata E.T."/>
        </authorList>
    </citation>
    <scope>NUCLEOTIDE SEQUENCE [LARGE SCALE GENOMIC DNA]</scope>
    <source>
        <strain evidence="5 6">SARCC-755</strain>
    </source>
</reference>
<evidence type="ECO:0000256" key="1">
    <source>
        <dbReference type="ARBA" id="ARBA00023015"/>
    </source>
</evidence>
<dbReference type="SMART" id="SM00342">
    <property type="entry name" value="HTH_ARAC"/>
    <property type="match status" value="1"/>
</dbReference>
<name>A0A5B0WFT5_RHITR</name>
<evidence type="ECO:0000313" key="6">
    <source>
        <dbReference type="Proteomes" id="UP000323608"/>
    </source>
</evidence>
<organism evidence="5 6">
    <name type="scientific">Rhizobium tropici</name>
    <dbReference type="NCBI Taxonomy" id="398"/>
    <lineage>
        <taxon>Bacteria</taxon>
        <taxon>Pseudomonadati</taxon>
        <taxon>Pseudomonadota</taxon>
        <taxon>Alphaproteobacteria</taxon>
        <taxon>Hyphomicrobiales</taxon>
        <taxon>Rhizobiaceae</taxon>
        <taxon>Rhizobium/Agrobacterium group</taxon>
        <taxon>Rhizobium</taxon>
    </lineage>
</organism>
<dbReference type="InterPro" id="IPR050204">
    <property type="entry name" value="AraC_XylS_family_regulators"/>
</dbReference>
<keyword evidence="2" id="KW-0238">DNA-binding</keyword>
<dbReference type="Proteomes" id="UP000323608">
    <property type="component" value="Unassembled WGS sequence"/>
</dbReference>
<feature type="domain" description="HTH araC/xylS-type" evidence="4">
    <location>
        <begin position="169"/>
        <end position="267"/>
    </location>
</feature>
<evidence type="ECO:0000256" key="2">
    <source>
        <dbReference type="ARBA" id="ARBA00023125"/>
    </source>
</evidence>
<dbReference type="PANTHER" id="PTHR46796">
    <property type="entry name" value="HTH-TYPE TRANSCRIPTIONAL ACTIVATOR RHAS-RELATED"/>
    <property type="match status" value="1"/>
</dbReference>